<sequence>MGRFIAHQLQAVNGKAASTNHGNYQAFEVQALPALIPQNNAFTTFRSDVVSQNSTKKAAFPFA</sequence>
<reference evidence="1 2" key="1">
    <citation type="submission" date="2019-02" db="EMBL/GenBank/DDBJ databases">
        <title>Deep-cultivation of Planctomycetes and their phenomic and genomic characterization uncovers novel biology.</title>
        <authorList>
            <person name="Wiegand S."/>
            <person name="Jogler M."/>
            <person name="Boedeker C."/>
            <person name="Pinto D."/>
            <person name="Vollmers J."/>
            <person name="Rivas-Marin E."/>
            <person name="Kohn T."/>
            <person name="Peeters S.H."/>
            <person name="Heuer A."/>
            <person name="Rast P."/>
            <person name="Oberbeckmann S."/>
            <person name="Bunk B."/>
            <person name="Jeske O."/>
            <person name="Meyerdierks A."/>
            <person name="Storesund J.E."/>
            <person name="Kallscheuer N."/>
            <person name="Luecker S."/>
            <person name="Lage O.M."/>
            <person name="Pohl T."/>
            <person name="Merkel B.J."/>
            <person name="Hornburger P."/>
            <person name="Mueller R.-W."/>
            <person name="Bruemmer F."/>
            <person name="Labrenz M."/>
            <person name="Spormann A.M."/>
            <person name="Op den Camp H."/>
            <person name="Overmann J."/>
            <person name="Amann R."/>
            <person name="Jetten M.S.M."/>
            <person name="Mascher T."/>
            <person name="Medema M.H."/>
            <person name="Devos D.P."/>
            <person name="Kaster A.-K."/>
            <person name="Ovreas L."/>
            <person name="Rohde M."/>
            <person name="Galperin M.Y."/>
            <person name="Jogler C."/>
        </authorList>
    </citation>
    <scope>NUCLEOTIDE SEQUENCE [LARGE SCALE GENOMIC DNA]</scope>
    <source>
        <strain evidence="1 2">K23_9</strain>
    </source>
</reference>
<dbReference type="EMBL" id="CP036526">
    <property type="protein sequence ID" value="QDT09001.1"/>
    <property type="molecule type" value="Genomic_DNA"/>
</dbReference>
<gene>
    <name evidence="1" type="ORF">K239x_09440</name>
</gene>
<evidence type="ECO:0000313" key="2">
    <source>
        <dbReference type="Proteomes" id="UP000319817"/>
    </source>
</evidence>
<dbReference type="Proteomes" id="UP000319817">
    <property type="component" value="Chromosome"/>
</dbReference>
<organism evidence="1 2">
    <name type="scientific">Stieleria marina</name>
    <dbReference type="NCBI Taxonomy" id="1930275"/>
    <lineage>
        <taxon>Bacteria</taxon>
        <taxon>Pseudomonadati</taxon>
        <taxon>Planctomycetota</taxon>
        <taxon>Planctomycetia</taxon>
        <taxon>Pirellulales</taxon>
        <taxon>Pirellulaceae</taxon>
        <taxon>Stieleria</taxon>
    </lineage>
</organism>
<keyword evidence="2" id="KW-1185">Reference proteome</keyword>
<name>A0A517NPF0_9BACT</name>
<dbReference type="AlphaFoldDB" id="A0A517NPF0"/>
<protein>
    <submittedName>
        <fullName evidence="1">Uncharacterized protein</fullName>
    </submittedName>
</protein>
<proteinExistence type="predicted"/>
<evidence type="ECO:0000313" key="1">
    <source>
        <dbReference type="EMBL" id="QDT09001.1"/>
    </source>
</evidence>
<accession>A0A517NPF0</accession>